<dbReference type="AlphaFoldDB" id="A0A653CFV2"/>
<keyword evidence="1" id="KW-0472">Membrane</keyword>
<keyword evidence="1" id="KW-1133">Transmembrane helix</keyword>
<evidence type="ECO:0000313" key="3">
    <source>
        <dbReference type="Proteomes" id="UP000410492"/>
    </source>
</evidence>
<organism evidence="2 3">
    <name type="scientific">Callosobruchus maculatus</name>
    <name type="common">Southern cowpea weevil</name>
    <name type="synonym">Pulse bruchid</name>
    <dbReference type="NCBI Taxonomy" id="64391"/>
    <lineage>
        <taxon>Eukaryota</taxon>
        <taxon>Metazoa</taxon>
        <taxon>Ecdysozoa</taxon>
        <taxon>Arthropoda</taxon>
        <taxon>Hexapoda</taxon>
        <taxon>Insecta</taxon>
        <taxon>Pterygota</taxon>
        <taxon>Neoptera</taxon>
        <taxon>Endopterygota</taxon>
        <taxon>Coleoptera</taxon>
        <taxon>Polyphaga</taxon>
        <taxon>Cucujiformia</taxon>
        <taxon>Chrysomeloidea</taxon>
        <taxon>Chrysomelidae</taxon>
        <taxon>Bruchinae</taxon>
        <taxon>Bruchini</taxon>
        <taxon>Callosobruchus</taxon>
    </lineage>
</organism>
<evidence type="ECO:0000313" key="2">
    <source>
        <dbReference type="EMBL" id="VEN46747.1"/>
    </source>
</evidence>
<accession>A0A653CFV2</accession>
<dbReference type="OrthoDB" id="5407653at2759"/>
<dbReference type="EMBL" id="CAACVG010007727">
    <property type="protein sequence ID" value="VEN46747.1"/>
    <property type="molecule type" value="Genomic_DNA"/>
</dbReference>
<gene>
    <name evidence="2" type="ORF">CALMAC_LOCUS8743</name>
</gene>
<feature type="non-terminal residue" evidence="2">
    <location>
        <position position="93"/>
    </location>
</feature>
<reference evidence="2 3" key="1">
    <citation type="submission" date="2019-01" db="EMBL/GenBank/DDBJ databases">
        <authorList>
            <person name="Sayadi A."/>
        </authorList>
    </citation>
    <scope>NUCLEOTIDE SEQUENCE [LARGE SCALE GENOMIC DNA]</scope>
</reference>
<protein>
    <submittedName>
        <fullName evidence="2">Uncharacterized protein</fullName>
    </submittedName>
</protein>
<sequence>MYSISTLLFLNTLPFAFMYRAWYRCLSIFLASLYFFSNLLRTRMRCIHITFWGIRAFAVPFLLPNPQCLPFLRASVFLRTRARECTATGFLII</sequence>
<name>A0A653CFV2_CALMS</name>
<feature type="transmembrane region" description="Helical" evidence="1">
    <location>
        <begin position="21"/>
        <end position="40"/>
    </location>
</feature>
<keyword evidence="3" id="KW-1185">Reference proteome</keyword>
<dbReference type="Proteomes" id="UP000410492">
    <property type="component" value="Unassembled WGS sequence"/>
</dbReference>
<proteinExistence type="predicted"/>
<keyword evidence="1" id="KW-0812">Transmembrane</keyword>
<evidence type="ECO:0000256" key="1">
    <source>
        <dbReference type="SAM" id="Phobius"/>
    </source>
</evidence>